<evidence type="ECO:0000256" key="2">
    <source>
        <dbReference type="ARBA" id="ARBA00022722"/>
    </source>
</evidence>
<evidence type="ECO:0000313" key="5">
    <source>
        <dbReference type="EMBL" id="MFC7669646.1"/>
    </source>
</evidence>
<feature type="region of interest" description="Disordered" evidence="4">
    <location>
        <begin position="179"/>
        <end position="205"/>
    </location>
</feature>
<dbReference type="EMBL" id="JBHTEK010000001">
    <property type="protein sequence ID" value="MFC7669646.1"/>
    <property type="molecule type" value="Genomic_DNA"/>
</dbReference>
<dbReference type="PANTHER" id="PTHR33607">
    <property type="entry name" value="ENDONUCLEASE-1"/>
    <property type="match status" value="1"/>
</dbReference>
<keyword evidence="6" id="KW-1185">Reference proteome</keyword>
<organism evidence="5 6">
    <name type="scientific">Hymenobacter humi</name>
    <dbReference type="NCBI Taxonomy" id="1411620"/>
    <lineage>
        <taxon>Bacteria</taxon>
        <taxon>Pseudomonadati</taxon>
        <taxon>Bacteroidota</taxon>
        <taxon>Cytophagia</taxon>
        <taxon>Cytophagales</taxon>
        <taxon>Hymenobacteraceae</taxon>
        <taxon>Hymenobacter</taxon>
    </lineage>
</organism>
<dbReference type="PANTHER" id="PTHR33607:SF2">
    <property type="entry name" value="ENDONUCLEASE-1"/>
    <property type="match status" value="1"/>
</dbReference>
<dbReference type="SUPFAM" id="SSF54060">
    <property type="entry name" value="His-Me finger endonucleases"/>
    <property type="match status" value="1"/>
</dbReference>
<accession>A0ABW2U9Y0</accession>
<dbReference type="GO" id="GO:0004519">
    <property type="term" value="F:endonuclease activity"/>
    <property type="evidence" value="ECO:0007669"/>
    <property type="project" value="UniProtKB-KW"/>
</dbReference>
<keyword evidence="2" id="KW-0540">Nuclease</keyword>
<keyword evidence="5" id="KW-0255">Endonuclease</keyword>
<protein>
    <submittedName>
        <fullName evidence="5">Endonuclease</fullName>
    </submittedName>
</protein>
<dbReference type="Pfam" id="PF04231">
    <property type="entry name" value="Endonuclease_1"/>
    <property type="match status" value="1"/>
</dbReference>
<evidence type="ECO:0000256" key="1">
    <source>
        <dbReference type="ARBA" id="ARBA00006429"/>
    </source>
</evidence>
<proteinExistence type="inferred from homology"/>
<dbReference type="InterPro" id="IPR044925">
    <property type="entry name" value="His-Me_finger_sf"/>
</dbReference>
<evidence type="ECO:0000313" key="6">
    <source>
        <dbReference type="Proteomes" id="UP001596513"/>
    </source>
</evidence>
<evidence type="ECO:0000256" key="3">
    <source>
        <dbReference type="ARBA" id="ARBA00022801"/>
    </source>
</evidence>
<name>A0ABW2U9Y0_9BACT</name>
<feature type="compositionally biased region" description="Polar residues" evidence="4">
    <location>
        <begin position="181"/>
        <end position="205"/>
    </location>
</feature>
<gene>
    <name evidence="5" type="ORF">ACFQT0_21455</name>
</gene>
<evidence type="ECO:0000256" key="4">
    <source>
        <dbReference type="SAM" id="MobiDB-lite"/>
    </source>
</evidence>
<dbReference type="InterPro" id="IPR007346">
    <property type="entry name" value="Endonuclease-I"/>
</dbReference>
<comment type="caution">
    <text evidence="5">The sequence shown here is derived from an EMBL/GenBank/DDBJ whole genome shotgun (WGS) entry which is preliminary data.</text>
</comment>
<reference evidence="6" key="1">
    <citation type="journal article" date="2019" name="Int. J. Syst. Evol. Microbiol.">
        <title>The Global Catalogue of Microorganisms (GCM) 10K type strain sequencing project: providing services to taxonomists for standard genome sequencing and annotation.</title>
        <authorList>
            <consortium name="The Broad Institute Genomics Platform"/>
            <consortium name="The Broad Institute Genome Sequencing Center for Infectious Disease"/>
            <person name="Wu L."/>
            <person name="Ma J."/>
        </authorList>
    </citation>
    <scope>NUCLEOTIDE SEQUENCE [LARGE SCALE GENOMIC DNA]</scope>
    <source>
        <strain evidence="6">JCM 19635</strain>
    </source>
</reference>
<sequence length="205" mass="23341">MALRDWYRANWYDGKRVELSYDVARGKMYNYADNYNNTITCVYSGYSQARPYDPNNTSPANALPINCEHTVPQSWFKETVRMKSDMHHLFPTYDDWNNLRGNDPFAEIPDATTQTWMRGLVSQSTIPSASIEEWSEDTNTQFEPREDHKGNAARAIFYFYTMHAGQTDLVATGHGDIARPPTSTRFTPGTSPTQLMRAKSSATTA</sequence>
<dbReference type="Proteomes" id="UP001596513">
    <property type="component" value="Unassembled WGS sequence"/>
</dbReference>
<dbReference type="RefSeq" id="WP_380205137.1">
    <property type="nucleotide sequence ID" value="NZ_JBHTEK010000001.1"/>
</dbReference>
<keyword evidence="3" id="KW-0378">Hydrolase</keyword>
<comment type="similarity">
    <text evidence="1">Belongs to the EndA/NucM nuclease family.</text>
</comment>